<dbReference type="GO" id="GO:0005737">
    <property type="term" value="C:cytoplasm"/>
    <property type="evidence" value="ECO:0007669"/>
    <property type="project" value="TreeGrafter"/>
</dbReference>
<evidence type="ECO:0000256" key="2">
    <source>
        <dbReference type="ARBA" id="ARBA00008072"/>
    </source>
</evidence>
<comment type="cofactor">
    <cofactor evidence="1 6">
        <name>Zn(2+)</name>
        <dbReference type="ChEBI" id="CHEBI:29105"/>
    </cofactor>
</comment>
<comment type="caution">
    <text evidence="8">The sequence shown here is derived from an EMBL/GenBank/DDBJ whole genome shotgun (WGS) entry which is preliminary data.</text>
</comment>
<comment type="similarity">
    <text evidence="2 6">Belongs to the zinc-containing alcohol dehydrogenase family.</text>
</comment>
<dbReference type="SMART" id="SM00829">
    <property type="entry name" value="PKS_ER"/>
    <property type="match status" value="1"/>
</dbReference>
<dbReference type="OrthoDB" id="9777057at2"/>
<dbReference type="SUPFAM" id="SSF50129">
    <property type="entry name" value="GroES-like"/>
    <property type="match status" value="1"/>
</dbReference>
<evidence type="ECO:0000256" key="1">
    <source>
        <dbReference type="ARBA" id="ARBA00001947"/>
    </source>
</evidence>
<evidence type="ECO:0000256" key="3">
    <source>
        <dbReference type="ARBA" id="ARBA00022723"/>
    </source>
</evidence>
<evidence type="ECO:0000256" key="5">
    <source>
        <dbReference type="ARBA" id="ARBA00023002"/>
    </source>
</evidence>
<keyword evidence="9" id="KW-1185">Reference proteome</keyword>
<sequence length="346" mass="37839">MQALVWSARNRLELSEIEEPQLVAPDDVKVRIELTGICGTDLAVITGKEEGAHGVIRGHEAVGVVVAVGGRVDRVELGDRVVIDPNESCGRCRYCRDDNPHLCEGADGNGMRIAGINAHGTFAPYLVTNQRFVHRLPERLGMEAAVLIEPLACVLHNFNVAKITRKDSVLILGSGPMGLLCQMVSQTRAGFTAATEVNPYRLSFARELSDRAFLPEELTEEAASKLVPGGKFKVVIDTVGTQLEVAERWVDRGGTIIPFGINGGYRHTIAPTSYIQRAVKLIGAGEYRHTFEEALRFATDHPELSRLVTKTYKLADYADAVHELLGYELDTLLKVSNESVKTVLVP</sequence>
<dbReference type="GO" id="GO:0034079">
    <property type="term" value="P:butanediol biosynthetic process"/>
    <property type="evidence" value="ECO:0007669"/>
    <property type="project" value="TreeGrafter"/>
</dbReference>
<reference evidence="8 9" key="1">
    <citation type="submission" date="2019-07" db="EMBL/GenBank/DDBJ databases">
        <title>Genomic Encyclopedia of Type Strains, Phase III (KMG-III): the genomes of soil and plant-associated and newly described type strains.</title>
        <authorList>
            <person name="Whitman W."/>
        </authorList>
    </citation>
    <scope>NUCLEOTIDE SEQUENCE [LARGE SCALE GENOMIC DNA]</scope>
    <source>
        <strain evidence="8 9">BL24</strain>
    </source>
</reference>
<dbReference type="Gene3D" id="3.90.180.10">
    <property type="entry name" value="Medium-chain alcohol dehydrogenases, catalytic domain"/>
    <property type="match status" value="1"/>
</dbReference>
<keyword evidence="4 6" id="KW-0862">Zinc</keyword>
<organism evidence="8 9">
    <name type="scientific">Paenibacillus methanolicus</name>
    <dbReference type="NCBI Taxonomy" id="582686"/>
    <lineage>
        <taxon>Bacteria</taxon>
        <taxon>Bacillati</taxon>
        <taxon>Bacillota</taxon>
        <taxon>Bacilli</taxon>
        <taxon>Bacillales</taxon>
        <taxon>Paenibacillaceae</taxon>
        <taxon>Paenibacillus</taxon>
    </lineage>
</organism>
<accession>A0A5S5CDQ1</accession>
<keyword evidence="5" id="KW-0560">Oxidoreductase</keyword>
<dbReference type="GO" id="GO:0008270">
    <property type="term" value="F:zinc ion binding"/>
    <property type="evidence" value="ECO:0007669"/>
    <property type="project" value="InterPro"/>
</dbReference>
<dbReference type="InterPro" id="IPR002328">
    <property type="entry name" value="ADH_Zn_CS"/>
</dbReference>
<dbReference type="EMBL" id="VNHS01000003">
    <property type="protein sequence ID" value="TYP76768.1"/>
    <property type="molecule type" value="Genomic_DNA"/>
</dbReference>
<dbReference type="PROSITE" id="PS00059">
    <property type="entry name" value="ADH_ZINC"/>
    <property type="match status" value="1"/>
</dbReference>
<dbReference type="InterPro" id="IPR020843">
    <property type="entry name" value="ER"/>
</dbReference>
<evidence type="ECO:0000313" key="8">
    <source>
        <dbReference type="EMBL" id="TYP76768.1"/>
    </source>
</evidence>
<proteinExistence type="inferred from homology"/>
<dbReference type="InterPro" id="IPR013154">
    <property type="entry name" value="ADH-like_N"/>
</dbReference>
<name>A0A5S5CDQ1_9BACL</name>
<dbReference type="GO" id="GO:0000721">
    <property type="term" value="F:(R,R)-butanediol dehydrogenase activity"/>
    <property type="evidence" value="ECO:0007669"/>
    <property type="project" value="TreeGrafter"/>
</dbReference>
<dbReference type="SUPFAM" id="SSF51735">
    <property type="entry name" value="NAD(P)-binding Rossmann-fold domains"/>
    <property type="match status" value="1"/>
</dbReference>
<dbReference type="InterPro" id="IPR036291">
    <property type="entry name" value="NAD(P)-bd_dom_sf"/>
</dbReference>
<dbReference type="PANTHER" id="PTHR43161">
    <property type="entry name" value="SORBITOL DEHYDROGENASE"/>
    <property type="match status" value="1"/>
</dbReference>
<evidence type="ECO:0000313" key="9">
    <source>
        <dbReference type="Proteomes" id="UP000323257"/>
    </source>
</evidence>
<evidence type="ECO:0000256" key="4">
    <source>
        <dbReference type="ARBA" id="ARBA00022833"/>
    </source>
</evidence>
<dbReference type="Gene3D" id="3.40.50.720">
    <property type="entry name" value="NAD(P)-binding Rossmann-like Domain"/>
    <property type="match status" value="1"/>
</dbReference>
<evidence type="ECO:0000256" key="6">
    <source>
        <dbReference type="RuleBase" id="RU361277"/>
    </source>
</evidence>
<feature type="domain" description="Enoyl reductase (ER)" evidence="7">
    <location>
        <begin position="7"/>
        <end position="309"/>
    </location>
</feature>
<dbReference type="Pfam" id="PF00107">
    <property type="entry name" value="ADH_zinc_N"/>
    <property type="match status" value="1"/>
</dbReference>
<protein>
    <submittedName>
        <fullName evidence="8">Threonine dehydrogenase-like Zn-dependent dehydrogenase</fullName>
    </submittedName>
</protein>
<dbReference type="InterPro" id="IPR011032">
    <property type="entry name" value="GroES-like_sf"/>
</dbReference>
<dbReference type="AlphaFoldDB" id="A0A5S5CDQ1"/>
<dbReference type="InterPro" id="IPR013149">
    <property type="entry name" value="ADH-like_C"/>
</dbReference>
<gene>
    <name evidence="8" type="ORF">BCM02_103432</name>
</gene>
<dbReference type="PANTHER" id="PTHR43161:SF23">
    <property type="entry name" value="(R,R)-BUTANEDIOL DEHYDROGENASE-RELATED"/>
    <property type="match status" value="1"/>
</dbReference>
<dbReference type="Proteomes" id="UP000323257">
    <property type="component" value="Unassembled WGS sequence"/>
</dbReference>
<evidence type="ECO:0000259" key="7">
    <source>
        <dbReference type="SMART" id="SM00829"/>
    </source>
</evidence>
<dbReference type="Pfam" id="PF08240">
    <property type="entry name" value="ADH_N"/>
    <property type="match status" value="1"/>
</dbReference>
<keyword evidence="3 6" id="KW-0479">Metal-binding</keyword>